<dbReference type="RefSeq" id="WP_283433523.1">
    <property type="nucleotide sequence ID" value="NZ_FXUG01000008.1"/>
</dbReference>
<dbReference type="SUPFAM" id="SSF111369">
    <property type="entry name" value="HlyD-like secretion proteins"/>
    <property type="match status" value="1"/>
</dbReference>
<organism evidence="5 6">
    <name type="scientific">Neorhodopirellula lusitana</name>
    <dbReference type="NCBI Taxonomy" id="445327"/>
    <lineage>
        <taxon>Bacteria</taxon>
        <taxon>Pseudomonadati</taxon>
        <taxon>Planctomycetota</taxon>
        <taxon>Planctomycetia</taxon>
        <taxon>Pirellulales</taxon>
        <taxon>Pirellulaceae</taxon>
        <taxon>Neorhodopirellula</taxon>
    </lineage>
</organism>
<keyword evidence="3" id="KW-1133">Transmembrane helix</keyword>
<feature type="coiled-coil region" evidence="1">
    <location>
        <begin position="241"/>
        <end position="320"/>
    </location>
</feature>
<feature type="region of interest" description="Disordered" evidence="2">
    <location>
        <begin position="448"/>
        <end position="469"/>
    </location>
</feature>
<reference evidence="5 6" key="1">
    <citation type="submission" date="2017-05" db="EMBL/GenBank/DDBJ databases">
        <authorList>
            <person name="Varghese N."/>
            <person name="Submissions S."/>
        </authorList>
    </citation>
    <scope>NUCLEOTIDE SEQUENCE [LARGE SCALE GENOMIC DNA]</scope>
    <source>
        <strain evidence="5 6">DSM 25457</strain>
    </source>
</reference>
<gene>
    <name evidence="5" type="ORF">SAMN06265222_108156</name>
</gene>
<dbReference type="Gene3D" id="2.40.420.20">
    <property type="match status" value="1"/>
</dbReference>
<dbReference type="PANTHER" id="PTHR30469">
    <property type="entry name" value="MULTIDRUG RESISTANCE PROTEIN MDTA"/>
    <property type="match status" value="1"/>
</dbReference>
<evidence type="ECO:0000256" key="3">
    <source>
        <dbReference type="SAM" id="Phobius"/>
    </source>
</evidence>
<evidence type="ECO:0000313" key="5">
    <source>
        <dbReference type="EMBL" id="SMP63947.1"/>
    </source>
</evidence>
<comment type="caution">
    <text evidence="5">The sequence shown here is derived from an EMBL/GenBank/DDBJ whole genome shotgun (WGS) entry which is preliminary data.</text>
</comment>
<feature type="domain" description="Multidrug resistance protein MdtA-like C-terminal permuted SH3" evidence="4">
    <location>
        <begin position="470"/>
        <end position="527"/>
    </location>
</feature>
<feature type="compositionally biased region" description="Gly residues" evidence="2">
    <location>
        <begin position="33"/>
        <end position="43"/>
    </location>
</feature>
<feature type="compositionally biased region" description="Low complexity" evidence="2">
    <location>
        <begin position="1"/>
        <end position="29"/>
    </location>
</feature>
<sequence>MSESESQLDLSQLALDRSPAAQPSAAGSPRGNAGSGDKAGGSGHRSKRWITRYVIPISILLGFLGLLGAAAGRHWMPRQSVTVMPVIIKRSAVQTEGTTLFQAPGWIEPRPTAISVAALAPGVIEELLVVEGQQVVKDEPIARLISIDAEMQVEQAQNTLAIREGELNRAIAERNAAQVRLENPVHLQVQLADAQSMLAKTQTELAKIPFLTEAAQANATFALQSMQRRQAAKEAIAGRIVRESENEHAAAHAAMEELQQRAPNLEREAEALQDKVNAIKKQLRLLVEENRQLKEADAKVQSASALRDEAKLKVRQAELALSRNTISAPMSGRILRLIASPGSRVMGLNSNAGHSSSTVVEMYDPARLQVRADVRLEDVPMVTRGQPVEIETASSTEPIHGRVLQTTSSANIQKNTLEVKVELLEPPPTVSPEMLVTATFLAPAIAVSGSNKNDSPESENAPTETERTFVPQSLVQSDDSGSFAWVVDADNLAKQRRIETGGTNVDGLVEAKSGLQPTDKLIASNWQDLTDGSPVQVTGEDQSIGIER</sequence>
<keyword evidence="1" id="KW-0175">Coiled coil</keyword>
<keyword evidence="3" id="KW-0812">Transmembrane</keyword>
<evidence type="ECO:0000256" key="1">
    <source>
        <dbReference type="SAM" id="Coils"/>
    </source>
</evidence>
<evidence type="ECO:0000313" key="6">
    <source>
        <dbReference type="Proteomes" id="UP001158067"/>
    </source>
</evidence>
<dbReference type="Pfam" id="PF25967">
    <property type="entry name" value="RND-MFP_C"/>
    <property type="match status" value="1"/>
</dbReference>
<keyword evidence="3" id="KW-0472">Membrane</keyword>
<dbReference type="InterPro" id="IPR058627">
    <property type="entry name" value="MdtA-like_C"/>
</dbReference>
<dbReference type="Proteomes" id="UP001158067">
    <property type="component" value="Unassembled WGS sequence"/>
</dbReference>
<name>A0ABY1Q9T1_9BACT</name>
<evidence type="ECO:0000259" key="4">
    <source>
        <dbReference type="Pfam" id="PF25967"/>
    </source>
</evidence>
<protein>
    <submittedName>
        <fullName evidence="5">HlyD family secretion protein</fullName>
    </submittedName>
</protein>
<dbReference type="Gene3D" id="2.40.30.170">
    <property type="match status" value="1"/>
</dbReference>
<keyword evidence="6" id="KW-1185">Reference proteome</keyword>
<accession>A0ABY1Q9T1</accession>
<evidence type="ECO:0000256" key="2">
    <source>
        <dbReference type="SAM" id="MobiDB-lite"/>
    </source>
</evidence>
<feature type="region of interest" description="Disordered" evidence="2">
    <location>
        <begin position="1"/>
        <end position="44"/>
    </location>
</feature>
<dbReference type="PANTHER" id="PTHR30469:SF15">
    <property type="entry name" value="HLYD FAMILY OF SECRETION PROTEINS"/>
    <property type="match status" value="1"/>
</dbReference>
<dbReference type="EMBL" id="FXUG01000008">
    <property type="protein sequence ID" value="SMP63947.1"/>
    <property type="molecule type" value="Genomic_DNA"/>
</dbReference>
<proteinExistence type="predicted"/>
<feature type="compositionally biased region" description="Polar residues" evidence="2">
    <location>
        <begin position="448"/>
        <end position="463"/>
    </location>
</feature>
<feature type="transmembrane region" description="Helical" evidence="3">
    <location>
        <begin position="53"/>
        <end position="76"/>
    </location>
</feature>